<evidence type="ECO:0000313" key="11">
    <source>
        <dbReference type="EMBL" id="KAE9314251.1"/>
    </source>
</evidence>
<evidence type="ECO:0000313" key="20">
    <source>
        <dbReference type="Proteomes" id="UP000486351"/>
    </source>
</evidence>
<evidence type="ECO:0000313" key="2">
    <source>
        <dbReference type="EMBL" id="KAE8928038.1"/>
    </source>
</evidence>
<dbReference type="AlphaFoldDB" id="A0A6A3ED16"/>
<evidence type="ECO:0000313" key="4">
    <source>
        <dbReference type="EMBL" id="KAE9087727.1"/>
    </source>
</evidence>
<dbReference type="Proteomes" id="UP000486351">
    <property type="component" value="Unassembled WGS sequence"/>
</dbReference>
<dbReference type="EMBL" id="QXGD01001622">
    <property type="protein sequence ID" value="KAE9202252.1"/>
    <property type="molecule type" value="Genomic_DNA"/>
</dbReference>
<keyword evidence="13" id="KW-1185">Reference proteome</keyword>
<evidence type="ECO:0000313" key="7">
    <source>
        <dbReference type="EMBL" id="KAE9187400.1"/>
    </source>
</evidence>
<evidence type="ECO:0000313" key="15">
    <source>
        <dbReference type="Proteomes" id="UP000440367"/>
    </source>
</evidence>
<evidence type="ECO:0000313" key="9">
    <source>
        <dbReference type="EMBL" id="KAE9202252.1"/>
    </source>
</evidence>
<protein>
    <submittedName>
        <fullName evidence="2">Uncharacterized protein</fullName>
    </submittedName>
</protein>
<evidence type="ECO:0000313" key="16">
    <source>
        <dbReference type="Proteomes" id="UP000440732"/>
    </source>
</evidence>
<name>A0A6A3ED16_9STRA</name>
<keyword evidence="1" id="KW-0732">Signal</keyword>
<comment type="caution">
    <text evidence="2">The sequence shown here is derived from an EMBL/GenBank/DDBJ whole genome shotgun (WGS) entry which is preliminary data.</text>
</comment>
<feature type="signal peptide" evidence="1">
    <location>
        <begin position="1"/>
        <end position="19"/>
    </location>
</feature>
<evidence type="ECO:0000313" key="5">
    <source>
        <dbReference type="EMBL" id="KAE9088592.1"/>
    </source>
</evidence>
<dbReference type="Proteomes" id="UP000476176">
    <property type="component" value="Unassembled WGS sequence"/>
</dbReference>
<dbReference type="Proteomes" id="UP000488956">
    <property type="component" value="Unassembled WGS sequence"/>
</dbReference>
<organism evidence="2 12">
    <name type="scientific">Phytophthora fragariae</name>
    <dbReference type="NCBI Taxonomy" id="53985"/>
    <lineage>
        <taxon>Eukaryota</taxon>
        <taxon>Sar</taxon>
        <taxon>Stramenopiles</taxon>
        <taxon>Oomycota</taxon>
        <taxon>Peronosporomycetes</taxon>
        <taxon>Peronosporales</taxon>
        <taxon>Peronosporaceae</taxon>
        <taxon>Phytophthora</taxon>
    </lineage>
</organism>
<evidence type="ECO:0000313" key="10">
    <source>
        <dbReference type="EMBL" id="KAE9291066.1"/>
    </source>
</evidence>
<dbReference type="Proteomes" id="UP000460718">
    <property type="component" value="Unassembled WGS sequence"/>
</dbReference>
<dbReference type="EMBL" id="QXFW01002543">
    <property type="protein sequence ID" value="KAE8977572.1"/>
    <property type="molecule type" value="Genomic_DNA"/>
</dbReference>
<evidence type="ECO:0000313" key="14">
    <source>
        <dbReference type="Proteomes" id="UP000437068"/>
    </source>
</evidence>
<dbReference type="EMBL" id="QXGE01001557">
    <property type="protein sequence ID" value="KAE9291066.1"/>
    <property type="molecule type" value="Genomic_DNA"/>
</dbReference>
<sequence length="58" mass="6531">MVPTVIVFCTTIFWGTTSTALIRHGPHDVRTPSPLPSHVYMEPHWCPFVTSCGLDKYV</sequence>
<evidence type="ECO:0000313" key="12">
    <source>
        <dbReference type="Proteomes" id="UP000429523"/>
    </source>
</evidence>
<accession>A0A6A3ED16</accession>
<evidence type="ECO:0000313" key="18">
    <source>
        <dbReference type="Proteomes" id="UP000460718"/>
    </source>
</evidence>
<evidence type="ECO:0000313" key="17">
    <source>
        <dbReference type="Proteomes" id="UP000441208"/>
    </source>
</evidence>
<reference evidence="12 13" key="1">
    <citation type="submission" date="2018-08" db="EMBL/GenBank/DDBJ databases">
        <title>Genomic investigation of the strawberry pathogen Phytophthora fragariae indicates pathogenicity is determined by transcriptional variation in three key races.</title>
        <authorList>
            <person name="Adams T.M."/>
            <person name="Armitage A.D."/>
            <person name="Sobczyk M.K."/>
            <person name="Bates H.J."/>
            <person name="Dunwell J.M."/>
            <person name="Nellist C.F."/>
            <person name="Harrison R.J."/>
        </authorList>
    </citation>
    <scope>NUCLEOTIDE SEQUENCE [LARGE SCALE GENOMIC DNA]</scope>
    <source>
        <strain evidence="10 14">A4</strain>
        <strain evidence="9 15">BC-1</strain>
        <strain evidence="8 19">BC-23</strain>
        <strain evidence="7 13">NOV-27</strain>
        <strain evidence="6 16">NOV-5</strain>
        <strain evidence="5 17">NOV-71</strain>
        <strain evidence="11 20">NOV-77</strain>
        <strain evidence="2 12">NOV-9</strain>
        <strain evidence="4 21">ONT-3</strain>
        <strain evidence="3 18">SCRP245</strain>
    </source>
</reference>
<dbReference type="EMBL" id="QXFZ01001551">
    <property type="protein sequence ID" value="KAE9088592.1"/>
    <property type="molecule type" value="Genomic_DNA"/>
</dbReference>
<evidence type="ECO:0000313" key="8">
    <source>
        <dbReference type="EMBL" id="KAE9201436.1"/>
    </source>
</evidence>
<dbReference type="Proteomes" id="UP000429523">
    <property type="component" value="Unassembled WGS sequence"/>
</dbReference>
<dbReference type="Proteomes" id="UP000437068">
    <property type="component" value="Unassembled WGS sequence"/>
</dbReference>
<dbReference type="EMBL" id="QXFX01001595">
    <property type="protein sequence ID" value="KAE9087727.1"/>
    <property type="molecule type" value="Genomic_DNA"/>
</dbReference>
<evidence type="ECO:0000313" key="3">
    <source>
        <dbReference type="EMBL" id="KAE8977572.1"/>
    </source>
</evidence>
<dbReference type="Proteomes" id="UP000441208">
    <property type="component" value="Unassembled WGS sequence"/>
</dbReference>
<evidence type="ECO:0000256" key="1">
    <source>
        <dbReference type="SAM" id="SignalP"/>
    </source>
</evidence>
<evidence type="ECO:0000313" key="13">
    <source>
        <dbReference type="Proteomes" id="UP000433483"/>
    </source>
</evidence>
<dbReference type="EMBL" id="QXFY01001579">
    <property type="protein sequence ID" value="KAE9314251.1"/>
    <property type="molecule type" value="Genomic_DNA"/>
</dbReference>
<feature type="chain" id="PRO_5036163655" evidence="1">
    <location>
        <begin position="20"/>
        <end position="58"/>
    </location>
</feature>
<dbReference type="EMBL" id="QXGA01001628">
    <property type="protein sequence ID" value="KAE9114223.1"/>
    <property type="molecule type" value="Genomic_DNA"/>
</dbReference>
<evidence type="ECO:0000313" key="19">
    <source>
        <dbReference type="Proteomes" id="UP000476176"/>
    </source>
</evidence>
<evidence type="ECO:0000313" key="6">
    <source>
        <dbReference type="EMBL" id="KAE9114223.1"/>
    </source>
</evidence>
<dbReference type="EMBL" id="QXGB01001659">
    <property type="protein sequence ID" value="KAE9187400.1"/>
    <property type="molecule type" value="Genomic_DNA"/>
</dbReference>
<dbReference type="OrthoDB" id="10268183at2759"/>
<dbReference type="Proteomes" id="UP000433483">
    <property type="component" value="Unassembled WGS sequence"/>
</dbReference>
<evidence type="ECO:0000313" key="21">
    <source>
        <dbReference type="Proteomes" id="UP000488956"/>
    </source>
</evidence>
<dbReference type="Proteomes" id="UP000440367">
    <property type="component" value="Unassembled WGS sequence"/>
</dbReference>
<dbReference type="Proteomes" id="UP000440732">
    <property type="component" value="Unassembled WGS sequence"/>
</dbReference>
<gene>
    <name evidence="10" type="ORF">PF001_g19326</name>
    <name evidence="9" type="ORF">PF002_g21299</name>
    <name evidence="8" type="ORF">PF004_g18714</name>
    <name evidence="7" type="ORF">PF005_g20467</name>
    <name evidence="6" type="ORF">PF006_g19566</name>
    <name evidence="5" type="ORF">PF007_g19920</name>
    <name evidence="11" type="ORF">PF008_g19523</name>
    <name evidence="2" type="ORF">PF009_g21807</name>
    <name evidence="4" type="ORF">PF010_g19624</name>
    <name evidence="3" type="ORF">PF011_g23598</name>
</gene>
<dbReference type="EMBL" id="QXGC01001510">
    <property type="protein sequence ID" value="KAE9201436.1"/>
    <property type="molecule type" value="Genomic_DNA"/>
</dbReference>
<proteinExistence type="predicted"/>
<dbReference type="EMBL" id="QXGF01001749">
    <property type="protein sequence ID" value="KAE8928038.1"/>
    <property type="molecule type" value="Genomic_DNA"/>
</dbReference>